<gene>
    <name evidence="2" type="ORF">R4I43_28020</name>
</gene>
<reference evidence="2 3" key="1">
    <citation type="submission" date="2023-10" db="EMBL/GenBank/DDBJ databases">
        <title>Saccharopolyspora sp. nov., isolated from mangrove soil.</title>
        <authorList>
            <person name="Lu Y."/>
            <person name="Liu W."/>
        </authorList>
    </citation>
    <scope>NUCLEOTIDE SEQUENCE [LARGE SCALE GENOMIC DNA]</scope>
    <source>
        <strain evidence="2 3">S2-29</strain>
    </source>
</reference>
<dbReference type="PANTHER" id="PTHR33993:SF14">
    <property type="entry name" value="GB|AAF24581.1"/>
    <property type="match status" value="1"/>
</dbReference>
<organism evidence="2 3">
    <name type="scientific">Saccharopolyspora mangrovi</name>
    <dbReference type="NCBI Taxonomy" id="3082379"/>
    <lineage>
        <taxon>Bacteria</taxon>
        <taxon>Bacillati</taxon>
        <taxon>Actinomycetota</taxon>
        <taxon>Actinomycetes</taxon>
        <taxon>Pseudonocardiales</taxon>
        <taxon>Pseudonocardiaceae</taxon>
        <taxon>Saccharopolyspora</taxon>
    </lineage>
</organism>
<name>A0ABU6AI72_9PSEU</name>
<dbReference type="SUPFAM" id="SSF54593">
    <property type="entry name" value="Glyoxalase/Bleomycin resistance protein/Dihydroxybiphenyl dioxygenase"/>
    <property type="match status" value="1"/>
</dbReference>
<evidence type="ECO:0000313" key="3">
    <source>
        <dbReference type="Proteomes" id="UP001327093"/>
    </source>
</evidence>
<protein>
    <recommendedName>
        <fullName evidence="1">VOC domain-containing protein</fullName>
    </recommendedName>
</protein>
<dbReference type="InterPro" id="IPR029068">
    <property type="entry name" value="Glyas_Bleomycin-R_OHBP_Dase"/>
</dbReference>
<dbReference type="Gene3D" id="3.10.180.10">
    <property type="entry name" value="2,3-Dihydroxybiphenyl 1,2-Dioxygenase, domain 1"/>
    <property type="match status" value="1"/>
</dbReference>
<evidence type="ECO:0000259" key="1">
    <source>
        <dbReference type="PROSITE" id="PS51819"/>
    </source>
</evidence>
<dbReference type="RefSeq" id="WP_324268697.1">
    <property type="nucleotide sequence ID" value="NZ_JAWLNX010000026.1"/>
</dbReference>
<dbReference type="Proteomes" id="UP001327093">
    <property type="component" value="Unassembled WGS sequence"/>
</dbReference>
<evidence type="ECO:0000313" key="2">
    <source>
        <dbReference type="EMBL" id="MEB3371261.1"/>
    </source>
</evidence>
<dbReference type="PANTHER" id="PTHR33993">
    <property type="entry name" value="GLYOXALASE-RELATED"/>
    <property type="match status" value="1"/>
</dbReference>
<dbReference type="PROSITE" id="PS51819">
    <property type="entry name" value="VOC"/>
    <property type="match status" value="1"/>
</dbReference>
<dbReference type="InterPro" id="IPR037523">
    <property type="entry name" value="VOC_core"/>
</dbReference>
<accession>A0ABU6AI72</accession>
<proteinExistence type="predicted"/>
<sequence>MTGWQDEFNPGGEETTVPARHAVRGLRRVDLLSPDPMAAALFYRAVLDWSPAYGQTGLDCWVGNRRCAFVRKPRADETPGLRLVFAGAPMDCSLTGPDNALAQVTKGRAQHGPQAPEPRPGEPCWAELTTTDAARADAFWADTLGWKVEDGTYLSGGRAIAGRTQAPGQPGWLCYFAVTDLDEVAGHAAERGGEVERITHPKLGKAILLTDDNGTRIGLAQTTTWG</sequence>
<keyword evidence="3" id="KW-1185">Reference proteome</keyword>
<dbReference type="InterPro" id="IPR052164">
    <property type="entry name" value="Anthracycline_SecMetBiosynth"/>
</dbReference>
<comment type="caution">
    <text evidence="2">The sequence shown here is derived from an EMBL/GenBank/DDBJ whole genome shotgun (WGS) entry which is preliminary data.</text>
</comment>
<feature type="domain" description="VOC" evidence="1">
    <location>
        <begin position="122"/>
        <end position="222"/>
    </location>
</feature>
<dbReference type="EMBL" id="JAWLNX010000026">
    <property type="protein sequence ID" value="MEB3371261.1"/>
    <property type="molecule type" value="Genomic_DNA"/>
</dbReference>